<feature type="compositionally biased region" description="Polar residues" evidence="1">
    <location>
        <begin position="30"/>
        <end position="49"/>
    </location>
</feature>
<sequence>MAALATLFCGCRLPDDCRTAQKSKPDRISPATSAQCRTKSLGSSRSSQCTPRCTSKAHHCQEDEAQHLQQRHVNVSDINQEVWRIVKNFKGGKPVVTQISDAEYEVNGRRIRLLAPANSRMLVKEDCGIESQVSFETYLAQAAYVSDSLRGVSEGSPAVAQLPREKRPTFPHDDTTSSRMEVQCFFNQFSWNRDLNSVACRFWVDMICSSRNSRNE</sequence>
<gene>
    <name evidence="2" type="ORF">CCMP2556_LOCUS42991</name>
</gene>
<dbReference type="Proteomes" id="UP001642484">
    <property type="component" value="Unassembled WGS sequence"/>
</dbReference>
<keyword evidence="3" id="KW-1185">Reference proteome</keyword>
<dbReference type="EMBL" id="CAXAMN010024696">
    <property type="protein sequence ID" value="CAK9089284.1"/>
    <property type="molecule type" value="Genomic_DNA"/>
</dbReference>
<feature type="region of interest" description="Disordered" evidence="1">
    <location>
        <begin position="22"/>
        <end position="49"/>
    </location>
</feature>
<accession>A0ABP0QMV5</accession>
<name>A0ABP0QMV5_9DINO</name>
<organism evidence="2 3">
    <name type="scientific">Durusdinium trenchii</name>
    <dbReference type="NCBI Taxonomy" id="1381693"/>
    <lineage>
        <taxon>Eukaryota</taxon>
        <taxon>Sar</taxon>
        <taxon>Alveolata</taxon>
        <taxon>Dinophyceae</taxon>
        <taxon>Suessiales</taxon>
        <taxon>Symbiodiniaceae</taxon>
        <taxon>Durusdinium</taxon>
    </lineage>
</organism>
<reference evidence="2 3" key="1">
    <citation type="submission" date="2024-02" db="EMBL/GenBank/DDBJ databases">
        <authorList>
            <person name="Chen Y."/>
            <person name="Shah S."/>
            <person name="Dougan E. K."/>
            <person name="Thang M."/>
            <person name="Chan C."/>
        </authorList>
    </citation>
    <scope>NUCLEOTIDE SEQUENCE [LARGE SCALE GENOMIC DNA]</scope>
</reference>
<evidence type="ECO:0000313" key="3">
    <source>
        <dbReference type="Proteomes" id="UP001642484"/>
    </source>
</evidence>
<protein>
    <submittedName>
        <fullName evidence="2">Uncharacterized protein</fullName>
    </submittedName>
</protein>
<evidence type="ECO:0000256" key="1">
    <source>
        <dbReference type="SAM" id="MobiDB-lite"/>
    </source>
</evidence>
<proteinExistence type="predicted"/>
<evidence type="ECO:0000313" key="2">
    <source>
        <dbReference type="EMBL" id="CAK9089284.1"/>
    </source>
</evidence>
<comment type="caution">
    <text evidence="2">The sequence shown here is derived from an EMBL/GenBank/DDBJ whole genome shotgun (WGS) entry which is preliminary data.</text>
</comment>